<dbReference type="STRING" id="1637975.AN957_23150"/>
<keyword evidence="1" id="KW-0472">Membrane</keyword>
<gene>
    <name evidence="2" type="ORF">AN957_23150</name>
</gene>
<sequence>MSNRKTVILNYGALCIAMNVILGTIISAMKIPLLFLDTIGTVLMAVLFGPWWGALTGLLTNVVLGVTTSPTAFFFGLVNVAIAIVVGLMARKFNFTKWYIALITGILLSIIAPLIGTPIAVAVFGGLDGSGMDVIVLWMRAAGESIFASTFISRITGNFVDKIITCLLVMFIVIKLPMFQKIYKGNDRHAA</sequence>
<evidence type="ECO:0000313" key="2">
    <source>
        <dbReference type="EMBL" id="KQL21180.1"/>
    </source>
</evidence>
<dbReference type="NCBIfam" id="NF045596">
    <property type="entry name" value="ECF_S_CD3073"/>
    <property type="match status" value="1"/>
</dbReference>
<dbReference type="GO" id="GO:0022857">
    <property type="term" value="F:transmembrane transporter activity"/>
    <property type="evidence" value="ECO:0007669"/>
    <property type="project" value="InterPro"/>
</dbReference>
<dbReference type="AlphaFoldDB" id="A0A0Q3SNJ9"/>
<accession>A0A0Q3SNJ9</accession>
<keyword evidence="3" id="KW-1185">Reference proteome</keyword>
<feature type="transmembrane region" description="Helical" evidence="1">
    <location>
        <begin position="72"/>
        <end position="91"/>
    </location>
</feature>
<feature type="transmembrane region" description="Helical" evidence="1">
    <location>
        <begin position="146"/>
        <end position="174"/>
    </location>
</feature>
<dbReference type="PATRIC" id="fig|1637975.4.peg.4631"/>
<comment type="caution">
    <text evidence="2">The sequence shown here is derived from an EMBL/GenBank/DDBJ whole genome shotgun (WGS) entry which is preliminary data.</text>
</comment>
<dbReference type="Proteomes" id="UP000050996">
    <property type="component" value="Unassembled WGS sequence"/>
</dbReference>
<name>A0A0Q3SNJ9_9BACI</name>
<dbReference type="EMBL" id="LJIX01000006">
    <property type="protein sequence ID" value="KQL21180.1"/>
    <property type="molecule type" value="Genomic_DNA"/>
</dbReference>
<feature type="transmembrane region" description="Helical" evidence="1">
    <location>
        <begin position="98"/>
        <end position="126"/>
    </location>
</feature>
<protein>
    <recommendedName>
        <fullName evidence="4">ECF transporter S component</fullName>
    </recommendedName>
</protein>
<proteinExistence type="predicted"/>
<dbReference type="InterPro" id="IPR024529">
    <property type="entry name" value="ECF_trnsprt_substrate-spec"/>
</dbReference>
<evidence type="ECO:0008006" key="4">
    <source>
        <dbReference type="Google" id="ProtNLM"/>
    </source>
</evidence>
<feature type="transmembrane region" description="Helical" evidence="1">
    <location>
        <begin position="6"/>
        <end position="26"/>
    </location>
</feature>
<dbReference type="Pfam" id="PF12822">
    <property type="entry name" value="ECF_trnsprt"/>
    <property type="match status" value="1"/>
</dbReference>
<organism evidence="2 3">
    <name type="scientific">Cytobacillus solani</name>
    <dbReference type="NCBI Taxonomy" id="1637975"/>
    <lineage>
        <taxon>Bacteria</taxon>
        <taxon>Bacillati</taxon>
        <taxon>Bacillota</taxon>
        <taxon>Bacilli</taxon>
        <taxon>Bacillales</taxon>
        <taxon>Bacillaceae</taxon>
        <taxon>Cytobacillus</taxon>
    </lineage>
</organism>
<evidence type="ECO:0000256" key="1">
    <source>
        <dbReference type="SAM" id="Phobius"/>
    </source>
</evidence>
<evidence type="ECO:0000313" key="3">
    <source>
        <dbReference type="Proteomes" id="UP000050996"/>
    </source>
</evidence>
<dbReference type="RefSeq" id="WP_056686288.1">
    <property type="nucleotide sequence ID" value="NZ_CP041305.1"/>
</dbReference>
<dbReference type="Gene3D" id="1.10.1760.20">
    <property type="match status" value="1"/>
</dbReference>
<keyword evidence="1" id="KW-1133">Transmembrane helix</keyword>
<reference evidence="2 3" key="1">
    <citation type="submission" date="2015-09" db="EMBL/GenBank/DDBJ databases">
        <title>Genome sequencing project for genomic taxonomy and phylogenomics of Bacillus-like bacteria.</title>
        <authorList>
            <person name="Liu B."/>
            <person name="Wang J."/>
            <person name="Zhu Y."/>
            <person name="Liu G."/>
            <person name="Chen Q."/>
            <person name="Chen Z."/>
            <person name="Lan J."/>
            <person name="Che J."/>
            <person name="Ge C."/>
            <person name="Shi H."/>
            <person name="Pan Z."/>
            <person name="Liu X."/>
        </authorList>
    </citation>
    <scope>NUCLEOTIDE SEQUENCE [LARGE SCALE GENOMIC DNA]</scope>
    <source>
        <strain evidence="2 3">FJAT-18043</strain>
    </source>
</reference>
<keyword evidence="1" id="KW-0812">Transmembrane</keyword>